<evidence type="ECO:0000313" key="3">
    <source>
        <dbReference type="EMBL" id="TVY93096.1"/>
    </source>
</evidence>
<name>A0A559MJG0_9HELO</name>
<dbReference type="Proteomes" id="UP000315522">
    <property type="component" value="Unassembled WGS sequence"/>
</dbReference>
<organism evidence="3 4">
    <name type="scientific">Lachnellula willkommii</name>
    <dbReference type="NCBI Taxonomy" id="215461"/>
    <lineage>
        <taxon>Eukaryota</taxon>
        <taxon>Fungi</taxon>
        <taxon>Dikarya</taxon>
        <taxon>Ascomycota</taxon>
        <taxon>Pezizomycotina</taxon>
        <taxon>Leotiomycetes</taxon>
        <taxon>Helotiales</taxon>
        <taxon>Lachnaceae</taxon>
        <taxon>Lachnellula</taxon>
    </lineage>
</organism>
<evidence type="ECO:0000259" key="2">
    <source>
        <dbReference type="Pfam" id="PF20237"/>
    </source>
</evidence>
<dbReference type="Pfam" id="PF20237">
    <property type="entry name" value="DUF6594"/>
    <property type="match status" value="1"/>
</dbReference>
<feature type="transmembrane region" description="Helical" evidence="1">
    <location>
        <begin position="251"/>
        <end position="271"/>
    </location>
</feature>
<sequence length="303" mass="34780">TSNSTLNESAQSSPGLCHQRLQDDENRNLGREFRSHWRTATNDSELSLFCFRRFRTAHLLNLRFLENEITRVDHEIYQAGLQVEIDPESEDKLWLRNATKDANVLPIEEIITRTRLQELRALLKEYDDTIISFNKVMNLQTIALSDSNWLSSLRTDINQKETFKTRLLRLDLPPSTQRDPVRYLLHRWLRKLWFKSRVKTPNPEATTPNFQGYRNSIRIADILARLVFALSAGAFMIGPLVLLSYQMSLQSHLATVSIWILLFSFVLSLVTQASNQETVMAVAAYAAVLVVFVASTPTNTPSQ</sequence>
<dbReference type="PANTHER" id="PTHR34502">
    <property type="entry name" value="DUF6594 DOMAIN-CONTAINING PROTEIN-RELATED"/>
    <property type="match status" value="1"/>
</dbReference>
<evidence type="ECO:0000256" key="1">
    <source>
        <dbReference type="SAM" id="Phobius"/>
    </source>
</evidence>
<dbReference type="AlphaFoldDB" id="A0A559MJG0"/>
<evidence type="ECO:0000313" key="4">
    <source>
        <dbReference type="Proteomes" id="UP000315522"/>
    </source>
</evidence>
<comment type="caution">
    <text evidence="3">The sequence shown here is derived from an EMBL/GenBank/DDBJ whole genome shotgun (WGS) entry which is preliminary data.</text>
</comment>
<feature type="domain" description="DUF6594" evidence="2">
    <location>
        <begin position="45"/>
        <end position="290"/>
    </location>
</feature>
<keyword evidence="4" id="KW-1185">Reference proteome</keyword>
<accession>A0A559MJG0</accession>
<proteinExistence type="predicted"/>
<reference evidence="3 4" key="1">
    <citation type="submission" date="2018-05" db="EMBL/GenBank/DDBJ databases">
        <title>Genome sequencing and assembly of the regulated plant pathogen Lachnellula willkommii and related sister species for the development of diagnostic species identification markers.</title>
        <authorList>
            <person name="Giroux E."/>
            <person name="Bilodeau G."/>
        </authorList>
    </citation>
    <scope>NUCLEOTIDE SEQUENCE [LARGE SCALE GENOMIC DNA]</scope>
    <source>
        <strain evidence="3 4">CBS 172.35</strain>
    </source>
</reference>
<dbReference type="EMBL" id="QGML01000187">
    <property type="protein sequence ID" value="TVY93096.1"/>
    <property type="molecule type" value="Genomic_DNA"/>
</dbReference>
<protein>
    <recommendedName>
        <fullName evidence="2">DUF6594 domain-containing protein</fullName>
    </recommendedName>
</protein>
<gene>
    <name evidence="3" type="ORF">LAWI1_G001379</name>
</gene>
<dbReference type="InterPro" id="IPR046529">
    <property type="entry name" value="DUF6594"/>
</dbReference>
<keyword evidence="1" id="KW-1133">Transmembrane helix</keyword>
<keyword evidence="1" id="KW-0472">Membrane</keyword>
<dbReference type="PANTHER" id="PTHR34502:SF5">
    <property type="entry name" value="DUF6594 DOMAIN-CONTAINING PROTEIN"/>
    <property type="match status" value="1"/>
</dbReference>
<feature type="transmembrane region" description="Helical" evidence="1">
    <location>
        <begin position="222"/>
        <end position="245"/>
    </location>
</feature>
<feature type="non-terminal residue" evidence="3">
    <location>
        <position position="1"/>
    </location>
</feature>
<keyword evidence="1" id="KW-0812">Transmembrane</keyword>
<feature type="transmembrane region" description="Helical" evidence="1">
    <location>
        <begin position="278"/>
        <end position="296"/>
    </location>
</feature>